<dbReference type="Proteomes" id="UP000000321">
    <property type="component" value="Unassembled WGS sequence"/>
</dbReference>
<reference evidence="2 3" key="1">
    <citation type="journal article" date="2008" name="Appl. Environ. Microbiol.">
        <title>Genomic insights into Mn(II) oxidation by the marine alphaproteobacterium Aurantimonas sp. strain SI85-9A1.</title>
        <authorList>
            <person name="Dick G.J."/>
            <person name="Podell S."/>
            <person name="Johnson H.A."/>
            <person name="Rivera-Espinoza Y."/>
            <person name="Bernier-Latmani R."/>
            <person name="McCarthy J.K."/>
            <person name="Torpey J.W."/>
            <person name="Clement B.G."/>
            <person name="Gaasterland T."/>
            <person name="Tebo B.M."/>
        </authorList>
    </citation>
    <scope>NUCLEOTIDE SEQUENCE [LARGE SCALE GENOMIC DNA]</scope>
    <source>
        <strain evidence="2 3">SI85-9A1</strain>
    </source>
</reference>
<dbReference type="HOGENOM" id="CLU_1883399_0_0_5"/>
<name>Q1YLL1_AURMS</name>
<evidence type="ECO:0000313" key="3">
    <source>
        <dbReference type="Proteomes" id="UP000000321"/>
    </source>
</evidence>
<accession>Q1YLL1</accession>
<keyword evidence="3" id="KW-1185">Reference proteome</keyword>
<gene>
    <name evidence="2" type="ORF">SI859A1_02536</name>
</gene>
<dbReference type="BioCyc" id="AURANTIMONAS:SI859A1_02536-MONOMER"/>
<dbReference type="AlphaFoldDB" id="Q1YLL1"/>
<feature type="region of interest" description="Disordered" evidence="1">
    <location>
        <begin position="96"/>
        <end position="135"/>
    </location>
</feature>
<evidence type="ECO:0000313" key="2">
    <source>
        <dbReference type="EMBL" id="EAS51720.1"/>
    </source>
</evidence>
<evidence type="ECO:0000256" key="1">
    <source>
        <dbReference type="SAM" id="MobiDB-lite"/>
    </source>
</evidence>
<protein>
    <submittedName>
        <fullName evidence="2">Uncharacterized protein</fullName>
    </submittedName>
</protein>
<proteinExistence type="predicted"/>
<feature type="compositionally biased region" description="Basic and acidic residues" evidence="1">
    <location>
        <begin position="114"/>
        <end position="128"/>
    </location>
</feature>
<dbReference type="EMBL" id="AAPJ01000001">
    <property type="protein sequence ID" value="EAS51720.1"/>
    <property type="molecule type" value="Genomic_DNA"/>
</dbReference>
<comment type="caution">
    <text evidence="2">The sequence shown here is derived from an EMBL/GenBank/DDBJ whole genome shotgun (WGS) entry which is preliminary data.</text>
</comment>
<organism evidence="2 3">
    <name type="scientific">Aurantimonas manganoxydans (strain ATCC BAA-1229 / DSM 21871 / SI85-9A1)</name>
    <dbReference type="NCBI Taxonomy" id="287752"/>
    <lineage>
        <taxon>Bacteria</taxon>
        <taxon>Pseudomonadati</taxon>
        <taxon>Pseudomonadota</taxon>
        <taxon>Alphaproteobacteria</taxon>
        <taxon>Hyphomicrobiales</taxon>
        <taxon>Aurantimonadaceae</taxon>
        <taxon>Aurantimonas</taxon>
    </lineage>
</organism>
<sequence>MSHGSDQSDLAGQTGVKPAIGPFACRRQDAMDAAGLHTARQGVRLGDQPLEPIGGVIGFGNPELQAAQRLDALVLQPDHHFGGAGDRGIGLRQRGGERALRGAQGSQFALHAGAAERRHDERHDENEVKQIGYHQ</sequence>